<protein>
    <submittedName>
        <fullName evidence="3">SPW repeat protein</fullName>
    </submittedName>
</protein>
<evidence type="ECO:0000259" key="2">
    <source>
        <dbReference type="Pfam" id="PF03779"/>
    </source>
</evidence>
<organism evidence="3 4">
    <name type="scientific">Rhodococcus tibetensis</name>
    <dbReference type="NCBI Taxonomy" id="2965064"/>
    <lineage>
        <taxon>Bacteria</taxon>
        <taxon>Bacillati</taxon>
        <taxon>Actinomycetota</taxon>
        <taxon>Actinomycetes</taxon>
        <taxon>Mycobacteriales</taxon>
        <taxon>Nocardiaceae</taxon>
        <taxon>Rhodococcus</taxon>
    </lineage>
</organism>
<proteinExistence type="predicted"/>
<reference evidence="3 4" key="1">
    <citation type="submission" date="2022-07" db="EMBL/GenBank/DDBJ databases">
        <title>Degradation activity of malathion, p-nitrophenol and potential low-temperature adaptation strategy of Rhodococcus sp. FXJ9.536.</title>
        <authorList>
            <person name="Huang J."/>
            <person name="Huang Y."/>
        </authorList>
    </citation>
    <scope>NUCLEOTIDE SEQUENCE [LARGE SCALE GENOMIC DNA]</scope>
    <source>
        <strain evidence="3 4">FXJ9.536</strain>
    </source>
</reference>
<keyword evidence="1" id="KW-0812">Transmembrane</keyword>
<feature type="domain" description="SPW repeat-containing integral membrane" evidence="2">
    <location>
        <begin position="11"/>
        <end position="99"/>
    </location>
</feature>
<feature type="transmembrane region" description="Helical" evidence="1">
    <location>
        <begin position="86"/>
        <end position="104"/>
    </location>
</feature>
<evidence type="ECO:0000313" key="4">
    <source>
        <dbReference type="Proteomes" id="UP001524501"/>
    </source>
</evidence>
<dbReference type="EMBL" id="JANFQF010000013">
    <property type="protein sequence ID" value="MCQ4120851.1"/>
    <property type="molecule type" value="Genomic_DNA"/>
</dbReference>
<gene>
    <name evidence="3" type="ORF">NOF53_17025</name>
</gene>
<dbReference type="Pfam" id="PF03779">
    <property type="entry name" value="SPW"/>
    <property type="match status" value="1"/>
</dbReference>
<feature type="transmembrane region" description="Helical" evidence="1">
    <location>
        <begin position="31"/>
        <end position="49"/>
    </location>
</feature>
<evidence type="ECO:0000256" key="1">
    <source>
        <dbReference type="SAM" id="Phobius"/>
    </source>
</evidence>
<feature type="transmembrane region" description="Helical" evidence="1">
    <location>
        <begin position="7"/>
        <end position="25"/>
    </location>
</feature>
<accession>A0ABT1QF21</accession>
<sequence>MTIRNSWSGSSIMFLGGVTMSASWWADTTPVGAGLTLGFGALVTIYAAWSLIARDPTKDHWALSVVGLALFIAPWVGLFAGDGAAWTAWICGALIMLVGGGAYLSDESANVTEHARVHNRASYEASIR</sequence>
<keyword evidence="1" id="KW-0472">Membrane</keyword>
<keyword evidence="4" id="KW-1185">Reference proteome</keyword>
<comment type="caution">
    <text evidence="3">The sequence shown here is derived from an EMBL/GenBank/DDBJ whole genome shotgun (WGS) entry which is preliminary data.</text>
</comment>
<feature type="transmembrane region" description="Helical" evidence="1">
    <location>
        <begin position="61"/>
        <end position="80"/>
    </location>
</feature>
<keyword evidence="1" id="KW-1133">Transmembrane helix</keyword>
<dbReference type="InterPro" id="IPR005530">
    <property type="entry name" value="SPW"/>
</dbReference>
<evidence type="ECO:0000313" key="3">
    <source>
        <dbReference type="EMBL" id="MCQ4120851.1"/>
    </source>
</evidence>
<name>A0ABT1QF21_9NOCA</name>
<dbReference type="Proteomes" id="UP001524501">
    <property type="component" value="Unassembled WGS sequence"/>
</dbReference>